<evidence type="ECO:0000313" key="2">
    <source>
        <dbReference type="Proteomes" id="UP000298484"/>
    </source>
</evidence>
<name>A0A4Y9A9Q3_9BACI</name>
<protein>
    <submittedName>
        <fullName evidence="1">Uncharacterized protein</fullName>
    </submittedName>
</protein>
<dbReference type="OrthoDB" id="8612807at2"/>
<comment type="caution">
    <text evidence="1">The sequence shown here is derived from an EMBL/GenBank/DDBJ whole genome shotgun (WGS) entry which is preliminary data.</text>
</comment>
<dbReference type="Proteomes" id="UP000298484">
    <property type="component" value="Unassembled WGS sequence"/>
</dbReference>
<proteinExistence type="predicted"/>
<dbReference type="AlphaFoldDB" id="A0A4Y9A9Q3"/>
<keyword evidence="2" id="KW-1185">Reference proteome</keyword>
<evidence type="ECO:0000313" key="1">
    <source>
        <dbReference type="EMBL" id="TFJ89701.1"/>
    </source>
</evidence>
<reference evidence="1 2" key="1">
    <citation type="submission" date="2019-03" db="EMBL/GenBank/DDBJ databases">
        <title>Genome sequence of Lentibacillus salicampi ATCC BAA-719.</title>
        <authorList>
            <person name="Maclea K.S."/>
            <person name="Simoes Junior M."/>
        </authorList>
    </citation>
    <scope>NUCLEOTIDE SEQUENCE [LARGE SCALE GENOMIC DNA]</scope>
    <source>
        <strain evidence="1 2">ATCC BAA-719</strain>
    </source>
</reference>
<accession>A0A4Y9A9Q3</accession>
<gene>
    <name evidence="1" type="ORF">E4U82_19630</name>
</gene>
<dbReference type="EMBL" id="SRHY01000118">
    <property type="protein sequence ID" value="TFJ89701.1"/>
    <property type="molecule type" value="Genomic_DNA"/>
</dbReference>
<organism evidence="1 2">
    <name type="scientific">Lentibacillus salicampi</name>
    <dbReference type="NCBI Taxonomy" id="175306"/>
    <lineage>
        <taxon>Bacteria</taxon>
        <taxon>Bacillati</taxon>
        <taxon>Bacillota</taxon>
        <taxon>Bacilli</taxon>
        <taxon>Bacillales</taxon>
        <taxon>Bacillaceae</taxon>
        <taxon>Lentibacillus</taxon>
    </lineage>
</organism>
<sequence length="103" mass="11432">MEIGDYAKIGDGVRFGAKFRCEGLEVIDFFTMANVDGTGRRIHIFVHTKGITIRAGCFKDTLDAFCMKAEDEGKYLYSTTVRAAAEAFADEVHRQGKTGGWDK</sequence>